<dbReference type="RefSeq" id="WP_149434037.1">
    <property type="nucleotide sequence ID" value="NZ_VTPX01000001.1"/>
</dbReference>
<keyword evidence="3" id="KW-1185">Reference proteome</keyword>
<dbReference type="AlphaFoldDB" id="A0A640WK32"/>
<evidence type="ECO:0008006" key="4">
    <source>
        <dbReference type="Google" id="ProtNLM"/>
    </source>
</evidence>
<evidence type="ECO:0000313" key="3">
    <source>
        <dbReference type="Proteomes" id="UP000466024"/>
    </source>
</evidence>
<gene>
    <name evidence="2" type="ORF">F0A16_03890</name>
</gene>
<feature type="transmembrane region" description="Helical" evidence="1">
    <location>
        <begin position="39"/>
        <end position="55"/>
    </location>
</feature>
<keyword evidence="1" id="KW-0812">Transmembrane</keyword>
<accession>A0A640WK32</accession>
<evidence type="ECO:0000313" key="2">
    <source>
        <dbReference type="EMBL" id="KAA0020927.1"/>
    </source>
</evidence>
<dbReference type="Proteomes" id="UP000466024">
    <property type="component" value="Unassembled WGS sequence"/>
</dbReference>
<proteinExistence type="predicted"/>
<comment type="caution">
    <text evidence="2">The sequence shown here is derived from an EMBL/GenBank/DDBJ whole genome shotgun (WGS) entry which is preliminary data.</text>
</comment>
<protein>
    <recommendedName>
        <fullName evidence="4">Toxin CptA</fullName>
    </recommendedName>
</protein>
<evidence type="ECO:0000256" key="1">
    <source>
        <dbReference type="SAM" id="Phobius"/>
    </source>
</evidence>
<name>A0A640WK32_9GAMM</name>
<sequence length="132" mass="15013">MQRPPTTVVVRRSRLSLAYQAVLALALAGYAGWWVDGRAAVSISLLALTVAGWRFRSTPKQYYLRCVQEGERSVWESSADTRAWQPETCRLVRLGPLLSAIDLSGRRLWLWPDSSDAHSLRHLRETLSSRFE</sequence>
<dbReference type="EMBL" id="VTPX01000001">
    <property type="protein sequence ID" value="KAA0020927.1"/>
    <property type="molecule type" value="Genomic_DNA"/>
</dbReference>
<keyword evidence="1" id="KW-1133">Transmembrane helix</keyword>
<reference evidence="2 3" key="1">
    <citation type="submission" date="2019-08" db="EMBL/GenBank/DDBJ databases">
        <title>Bioinformatics analysis of the strain L3 and L5.</title>
        <authorList>
            <person name="Li X."/>
        </authorList>
    </citation>
    <scope>NUCLEOTIDE SEQUENCE [LARGE SCALE GENOMIC DNA]</scope>
    <source>
        <strain evidence="2 3">L3</strain>
    </source>
</reference>
<organism evidence="2 3">
    <name type="scientific">Salinicola corii</name>
    <dbReference type="NCBI Taxonomy" id="2606937"/>
    <lineage>
        <taxon>Bacteria</taxon>
        <taxon>Pseudomonadati</taxon>
        <taxon>Pseudomonadota</taxon>
        <taxon>Gammaproteobacteria</taxon>
        <taxon>Oceanospirillales</taxon>
        <taxon>Halomonadaceae</taxon>
        <taxon>Salinicola</taxon>
    </lineage>
</organism>
<feature type="transmembrane region" description="Helical" evidence="1">
    <location>
        <begin position="15"/>
        <end position="33"/>
    </location>
</feature>
<keyword evidence="1" id="KW-0472">Membrane</keyword>